<keyword evidence="1" id="KW-1133">Transmembrane helix</keyword>
<proteinExistence type="predicted"/>
<reference evidence="2 3" key="1">
    <citation type="submission" date="2023-02" db="EMBL/GenBank/DDBJ databases">
        <title>LHISI_Scaffold_Assembly.</title>
        <authorList>
            <person name="Stuart O.P."/>
            <person name="Cleave R."/>
            <person name="Magrath M.J.L."/>
            <person name="Mikheyev A.S."/>
        </authorList>
    </citation>
    <scope>NUCLEOTIDE SEQUENCE [LARGE SCALE GENOMIC DNA]</scope>
    <source>
        <strain evidence="2">Daus_M_001</strain>
        <tissue evidence="2">Leg muscle</tissue>
    </source>
</reference>
<gene>
    <name evidence="2" type="ORF">PR048_008593</name>
</gene>
<evidence type="ECO:0000256" key="1">
    <source>
        <dbReference type="SAM" id="Phobius"/>
    </source>
</evidence>
<dbReference type="PANTHER" id="PTHR45749:SF21">
    <property type="entry name" value="DUF4371 DOMAIN-CONTAINING PROTEIN"/>
    <property type="match status" value="1"/>
</dbReference>
<keyword evidence="1" id="KW-0812">Transmembrane</keyword>
<dbReference type="EMBL" id="JARBHB010000003">
    <property type="protein sequence ID" value="KAJ8889099.1"/>
    <property type="molecule type" value="Genomic_DNA"/>
</dbReference>
<dbReference type="PANTHER" id="PTHR45749">
    <property type="match status" value="1"/>
</dbReference>
<sequence>MLLAHRKHFEPDWMVTSTNTTTIVTVMVLVVMRMMTMMICIHVHIHMHTYKVENKKVKTCMVFLLEAGSHTDERRVPYQRGRQLILMSLKNGREDKKVRSMFSNASFFLKIHTIKMTGSAAVKCKNLFCFLCILFSPRYSSDCLWTMKGAELTYHSMNSQVRENIKKQNIPVSKNRHILKYLIPCVKFCCLFELPLRGHDESALSTTILTELVTDIGDKAYSLIIDESTDVSVMKYHMALCVKYYSDILKTITTDFLGFVEAHSATANAVQMCEAAPEFISSVGLKIENNVELALMNIAKYTEGKKNFQLHMRKPVTQDSVLPSRQFAMPHVHHINWHQCALSAQCCVACSVVRKQGSAE</sequence>
<comment type="caution">
    <text evidence="2">The sequence shown here is derived from an EMBL/GenBank/DDBJ whole genome shotgun (WGS) entry which is preliminary data.</text>
</comment>
<organism evidence="2 3">
    <name type="scientific">Dryococelus australis</name>
    <dbReference type="NCBI Taxonomy" id="614101"/>
    <lineage>
        <taxon>Eukaryota</taxon>
        <taxon>Metazoa</taxon>
        <taxon>Ecdysozoa</taxon>
        <taxon>Arthropoda</taxon>
        <taxon>Hexapoda</taxon>
        <taxon>Insecta</taxon>
        <taxon>Pterygota</taxon>
        <taxon>Neoptera</taxon>
        <taxon>Polyneoptera</taxon>
        <taxon>Phasmatodea</taxon>
        <taxon>Verophasmatodea</taxon>
        <taxon>Anareolatae</taxon>
        <taxon>Phasmatidae</taxon>
        <taxon>Eurycanthinae</taxon>
        <taxon>Dryococelus</taxon>
    </lineage>
</organism>
<evidence type="ECO:0008006" key="4">
    <source>
        <dbReference type="Google" id="ProtNLM"/>
    </source>
</evidence>
<dbReference type="Proteomes" id="UP001159363">
    <property type="component" value="Chromosome 3"/>
</dbReference>
<evidence type="ECO:0000313" key="2">
    <source>
        <dbReference type="EMBL" id="KAJ8889099.1"/>
    </source>
</evidence>
<evidence type="ECO:0000313" key="3">
    <source>
        <dbReference type="Proteomes" id="UP001159363"/>
    </source>
</evidence>
<accession>A0ABQ9HXJ8</accession>
<keyword evidence="1" id="KW-0472">Membrane</keyword>
<protein>
    <recommendedName>
        <fullName evidence="4">DUF4371 domain-containing protein</fullName>
    </recommendedName>
</protein>
<keyword evidence="3" id="KW-1185">Reference proteome</keyword>
<feature type="transmembrane region" description="Helical" evidence="1">
    <location>
        <begin position="20"/>
        <end position="45"/>
    </location>
</feature>
<name>A0ABQ9HXJ8_9NEOP</name>